<dbReference type="RefSeq" id="WP_344125684.1">
    <property type="nucleotide sequence ID" value="NZ_BAAARA010000001.1"/>
</dbReference>
<dbReference type="NCBIfam" id="TIGR00444">
    <property type="entry name" value="mazG"/>
    <property type="match status" value="1"/>
</dbReference>
<organism evidence="3 4">
    <name type="scientific">Saccharopolyspora halophila</name>
    <dbReference type="NCBI Taxonomy" id="405551"/>
    <lineage>
        <taxon>Bacteria</taxon>
        <taxon>Bacillati</taxon>
        <taxon>Actinomycetota</taxon>
        <taxon>Actinomycetes</taxon>
        <taxon>Pseudonocardiales</taxon>
        <taxon>Pseudonocardiaceae</taxon>
        <taxon>Saccharopolyspora</taxon>
    </lineage>
</organism>
<dbReference type="Pfam" id="PF03819">
    <property type="entry name" value="MazG"/>
    <property type="match status" value="1"/>
</dbReference>
<dbReference type="SUPFAM" id="SSF101386">
    <property type="entry name" value="all-alpha NTP pyrophosphatases"/>
    <property type="match status" value="1"/>
</dbReference>
<evidence type="ECO:0000313" key="4">
    <source>
        <dbReference type="Proteomes" id="UP001501218"/>
    </source>
</evidence>
<dbReference type="PANTHER" id="PTHR30522">
    <property type="entry name" value="NUCLEOSIDE TRIPHOSPHATE PYROPHOSPHOHYDROLASE"/>
    <property type="match status" value="1"/>
</dbReference>
<comment type="caution">
    <text evidence="3">The sequence shown here is derived from an EMBL/GenBank/DDBJ whole genome shotgun (WGS) entry which is preliminary data.</text>
</comment>
<protein>
    <submittedName>
        <fullName evidence="3">MazG family protein</fullName>
    </submittedName>
</protein>
<accession>A0ABN3FJA5</accession>
<dbReference type="InterPro" id="IPR048015">
    <property type="entry name" value="NTP-PPase_MazG-like_N"/>
</dbReference>
<evidence type="ECO:0000256" key="1">
    <source>
        <dbReference type="SAM" id="MobiDB-lite"/>
    </source>
</evidence>
<dbReference type="Gene3D" id="1.10.287.1080">
    <property type="entry name" value="MazG-like"/>
    <property type="match status" value="2"/>
</dbReference>
<dbReference type="PANTHER" id="PTHR30522:SF0">
    <property type="entry name" value="NUCLEOSIDE TRIPHOSPHATE PYROPHOSPHOHYDROLASE"/>
    <property type="match status" value="1"/>
</dbReference>
<evidence type="ECO:0000313" key="3">
    <source>
        <dbReference type="EMBL" id="GAA2331588.1"/>
    </source>
</evidence>
<sequence>MSELRVAEGSAVVLVDDRLGEVLPAAALPLVRGATAVYASPGLAPAAREALGAAEQPVDVVEKASVEPVVLIAGSLDAEAEALRAAGATVVGAPAPAGAELLDAVTVMDRLRSPGGCPWDAEQDHDSLRQYLVEEAYELLDAIAEGDRTALREELGDVLLQVLFHARVAAEHAADPFGIDEVAAGLVSKLVSRHPHVFAEADAIVDSETQHLRWEELKQQEKQRESAVDGVALGQPAVALAAKLAQRAGRAGIPADAMPRGEQVGPALFAAAASAKLAGCDPEDELRGTALDFASRVRAAERAARESGRAPADLTADEWRDLLTGSRTDA</sequence>
<evidence type="ECO:0000259" key="2">
    <source>
        <dbReference type="Pfam" id="PF03819"/>
    </source>
</evidence>
<dbReference type="EMBL" id="BAAARA010000001">
    <property type="protein sequence ID" value="GAA2331588.1"/>
    <property type="molecule type" value="Genomic_DNA"/>
</dbReference>
<dbReference type="InterPro" id="IPR011551">
    <property type="entry name" value="NTP_PyrPHydrolase_MazG"/>
</dbReference>
<dbReference type="Proteomes" id="UP001501218">
    <property type="component" value="Unassembled WGS sequence"/>
</dbReference>
<name>A0ABN3FJA5_9PSEU</name>
<feature type="domain" description="NTP pyrophosphohydrolase MazG-like" evidence="2">
    <location>
        <begin position="123"/>
        <end position="198"/>
    </location>
</feature>
<dbReference type="InterPro" id="IPR004518">
    <property type="entry name" value="MazG-like_dom"/>
</dbReference>
<keyword evidence="4" id="KW-1185">Reference proteome</keyword>
<proteinExistence type="predicted"/>
<dbReference type="CDD" id="cd11528">
    <property type="entry name" value="NTP-PPase_MazG_Nterm"/>
    <property type="match status" value="1"/>
</dbReference>
<gene>
    <name evidence="3" type="ORF">GCM10009854_03370</name>
</gene>
<feature type="region of interest" description="Disordered" evidence="1">
    <location>
        <begin position="301"/>
        <end position="330"/>
    </location>
</feature>
<reference evidence="3 4" key="1">
    <citation type="journal article" date="2019" name="Int. J. Syst. Evol. Microbiol.">
        <title>The Global Catalogue of Microorganisms (GCM) 10K type strain sequencing project: providing services to taxonomists for standard genome sequencing and annotation.</title>
        <authorList>
            <consortium name="The Broad Institute Genomics Platform"/>
            <consortium name="The Broad Institute Genome Sequencing Center for Infectious Disease"/>
            <person name="Wu L."/>
            <person name="Ma J."/>
        </authorList>
    </citation>
    <scope>NUCLEOTIDE SEQUENCE [LARGE SCALE GENOMIC DNA]</scope>
    <source>
        <strain evidence="3 4">JCM 16221</strain>
    </source>
</reference>